<name>A0A5M3N0A6_CONPW</name>
<reference evidence="3" key="1">
    <citation type="journal article" date="2012" name="Science">
        <title>The Paleozoic origin of enzymatic lignin decomposition reconstructed from 31 fungal genomes.</title>
        <authorList>
            <person name="Floudas D."/>
            <person name="Binder M."/>
            <person name="Riley R."/>
            <person name="Barry K."/>
            <person name="Blanchette R.A."/>
            <person name="Henrissat B."/>
            <person name="Martinez A.T."/>
            <person name="Otillar R."/>
            <person name="Spatafora J.W."/>
            <person name="Yadav J.S."/>
            <person name="Aerts A."/>
            <person name="Benoit I."/>
            <person name="Boyd A."/>
            <person name="Carlson A."/>
            <person name="Copeland A."/>
            <person name="Coutinho P.M."/>
            <person name="de Vries R.P."/>
            <person name="Ferreira P."/>
            <person name="Findley K."/>
            <person name="Foster B."/>
            <person name="Gaskell J."/>
            <person name="Glotzer D."/>
            <person name="Gorecki P."/>
            <person name="Heitman J."/>
            <person name="Hesse C."/>
            <person name="Hori C."/>
            <person name="Igarashi K."/>
            <person name="Jurgens J.A."/>
            <person name="Kallen N."/>
            <person name="Kersten P."/>
            <person name="Kohler A."/>
            <person name="Kuees U."/>
            <person name="Kumar T.K.A."/>
            <person name="Kuo A."/>
            <person name="LaButti K."/>
            <person name="Larrondo L.F."/>
            <person name="Lindquist E."/>
            <person name="Ling A."/>
            <person name="Lombard V."/>
            <person name="Lucas S."/>
            <person name="Lundell T."/>
            <person name="Martin R."/>
            <person name="McLaughlin D.J."/>
            <person name="Morgenstern I."/>
            <person name="Morin E."/>
            <person name="Murat C."/>
            <person name="Nagy L.G."/>
            <person name="Nolan M."/>
            <person name="Ohm R.A."/>
            <person name="Patyshakuliyeva A."/>
            <person name="Rokas A."/>
            <person name="Ruiz-Duenas F.J."/>
            <person name="Sabat G."/>
            <person name="Salamov A."/>
            <person name="Samejima M."/>
            <person name="Schmutz J."/>
            <person name="Slot J.C."/>
            <person name="St John F."/>
            <person name="Stenlid J."/>
            <person name="Sun H."/>
            <person name="Sun S."/>
            <person name="Syed K."/>
            <person name="Tsang A."/>
            <person name="Wiebenga A."/>
            <person name="Young D."/>
            <person name="Pisabarro A."/>
            <person name="Eastwood D.C."/>
            <person name="Martin F."/>
            <person name="Cullen D."/>
            <person name="Grigoriev I.V."/>
            <person name="Hibbett D.S."/>
        </authorList>
    </citation>
    <scope>NUCLEOTIDE SEQUENCE [LARGE SCALE GENOMIC DNA]</scope>
    <source>
        <strain evidence="3">RWD-64-598 SS2</strain>
    </source>
</reference>
<protein>
    <submittedName>
        <fullName evidence="2">Uncharacterized protein</fullName>
    </submittedName>
</protein>
<dbReference type="RefSeq" id="XP_007764161.1">
    <property type="nucleotide sequence ID" value="XM_007765971.1"/>
</dbReference>
<dbReference type="SUPFAM" id="SSF52047">
    <property type="entry name" value="RNI-like"/>
    <property type="match status" value="1"/>
</dbReference>
<feature type="region of interest" description="Disordered" evidence="1">
    <location>
        <begin position="44"/>
        <end position="63"/>
    </location>
</feature>
<evidence type="ECO:0000313" key="2">
    <source>
        <dbReference type="EMBL" id="EIW84819.1"/>
    </source>
</evidence>
<dbReference type="Proteomes" id="UP000053558">
    <property type="component" value="Unassembled WGS sequence"/>
</dbReference>
<gene>
    <name evidence="2" type="ORF">CONPUDRAFT_69813</name>
</gene>
<evidence type="ECO:0000256" key="1">
    <source>
        <dbReference type="SAM" id="MobiDB-lite"/>
    </source>
</evidence>
<feature type="compositionally biased region" description="Polar residues" evidence="1">
    <location>
        <begin position="611"/>
        <end position="627"/>
    </location>
</feature>
<dbReference type="AlphaFoldDB" id="A0A5M3N0A6"/>
<dbReference type="OrthoDB" id="3203373at2759"/>
<sequence>MAATANKSVLTGSRRLTMVQPVQVHGVYNNYKFRDALLHASSRSRFPQSHRSPCPSEFLPSQTSENNTSLLCETLLDLCYLEHIFNWLPEALNMVRRVQAQAKASKNSGKHPNAVIPLPLLVVQYLSSTDQITLDSCCLDEGGGPYRALTELTATVRSVEDKVNCAMKANTLAPFAGTNHSVISPQEREEIHRRIANSSLLSHELDHAIYRLQSLRNNLHLSTKGCKRLLSAVGRLPAEILSCIFLLIRPQYLGITKAHQKSIVKNLRTSFNPAQVCRHWRTVALNTPRLWNVTHLKGIKDVDENKICEQLEILSRTGPIPPYLVVRFSQEYEDFLRRCQSHHVLSAFQQKCTGLDVYVKDILMSRPPNAPIDLWLWLQQFSRLQSLALLNIHFPSSPPPSRIRWDNLTHLQLHLNTTGHLDRFLSGVDVPKLRVLVVKIPRHMILNVRSVILRYPELTTLFLRCSVPDEYDPFIHPHLQRVAFYSSARYTHKFLISANLPSITELAISVHDQTEKRLTDFALRSQCHIKRLTFLNRRFDKGHHERSGPKTKRLREMGNTIAERLSVPKVEFNKSWGSSQMMRELKWRWYQQPSAPGHLVHAEEDPRSQRPWRTTSTPRAFLSSNSGMRDDASTHPPHTRHVSNIRVFINFEENVKKRVNSKRRLVKVLETPAQGLIVNNTRYMIRFESKWGERIENELKRGEIRTGPPT</sequence>
<dbReference type="EMBL" id="JH711574">
    <property type="protein sequence ID" value="EIW84819.1"/>
    <property type="molecule type" value="Genomic_DNA"/>
</dbReference>
<comment type="caution">
    <text evidence="2">The sequence shown here is derived from an EMBL/GenBank/DDBJ whole genome shotgun (WGS) entry which is preliminary data.</text>
</comment>
<proteinExistence type="predicted"/>
<keyword evidence="3" id="KW-1185">Reference proteome</keyword>
<organism evidence="2 3">
    <name type="scientific">Coniophora puteana (strain RWD-64-598)</name>
    <name type="common">Brown rot fungus</name>
    <dbReference type="NCBI Taxonomy" id="741705"/>
    <lineage>
        <taxon>Eukaryota</taxon>
        <taxon>Fungi</taxon>
        <taxon>Dikarya</taxon>
        <taxon>Basidiomycota</taxon>
        <taxon>Agaricomycotina</taxon>
        <taxon>Agaricomycetes</taxon>
        <taxon>Agaricomycetidae</taxon>
        <taxon>Boletales</taxon>
        <taxon>Coniophorineae</taxon>
        <taxon>Coniophoraceae</taxon>
        <taxon>Coniophora</taxon>
    </lineage>
</organism>
<dbReference type="Gene3D" id="1.20.1280.50">
    <property type="match status" value="1"/>
</dbReference>
<feature type="region of interest" description="Disordered" evidence="1">
    <location>
        <begin position="598"/>
        <end position="639"/>
    </location>
</feature>
<evidence type="ECO:0000313" key="3">
    <source>
        <dbReference type="Proteomes" id="UP000053558"/>
    </source>
</evidence>
<accession>A0A5M3N0A6</accession>
<dbReference type="GeneID" id="19208768"/>
<dbReference type="KEGG" id="cput:CONPUDRAFT_69813"/>